<dbReference type="Gene3D" id="3.40.50.1980">
    <property type="entry name" value="Nitrogenase molybdenum iron protein domain"/>
    <property type="match status" value="2"/>
</dbReference>
<name>A0ABT4TGI7_9ACTN</name>
<keyword evidence="8" id="KW-1185">Reference proteome</keyword>
<evidence type="ECO:0000313" key="8">
    <source>
        <dbReference type="Proteomes" id="UP001165685"/>
    </source>
</evidence>
<dbReference type="PANTHER" id="PTHR30532:SF25">
    <property type="entry name" value="IRON(III) DICITRATE-BINDING PERIPLASMIC PROTEIN"/>
    <property type="match status" value="1"/>
</dbReference>
<keyword evidence="3" id="KW-0813">Transport</keyword>
<dbReference type="InterPro" id="IPR051313">
    <property type="entry name" value="Bact_iron-sidero_bind"/>
</dbReference>
<organism evidence="7 8">
    <name type="scientific">Nocardiopsis suaedae</name>
    <dbReference type="NCBI Taxonomy" id="3018444"/>
    <lineage>
        <taxon>Bacteria</taxon>
        <taxon>Bacillati</taxon>
        <taxon>Actinomycetota</taxon>
        <taxon>Actinomycetes</taxon>
        <taxon>Streptosporangiales</taxon>
        <taxon>Nocardiopsidaceae</taxon>
        <taxon>Nocardiopsis</taxon>
    </lineage>
</organism>
<accession>A0ABT4TGI7</accession>
<evidence type="ECO:0000256" key="3">
    <source>
        <dbReference type="ARBA" id="ARBA00022448"/>
    </source>
</evidence>
<dbReference type="RefSeq" id="WP_270676320.1">
    <property type="nucleotide sequence ID" value="NZ_JAQFWP010000006.1"/>
</dbReference>
<reference evidence="7" key="1">
    <citation type="submission" date="2023-01" db="EMBL/GenBank/DDBJ databases">
        <title>Draft genome sequence of Nocardiopsis sp. LSu2-4 isolated from halophytes.</title>
        <authorList>
            <person name="Duangmal K."/>
            <person name="Chantavorakit T."/>
        </authorList>
    </citation>
    <scope>NUCLEOTIDE SEQUENCE</scope>
    <source>
        <strain evidence="7">LSu2-4</strain>
    </source>
</reference>
<evidence type="ECO:0000259" key="6">
    <source>
        <dbReference type="PROSITE" id="PS50983"/>
    </source>
</evidence>
<dbReference type="PANTHER" id="PTHR30532">
    <property type="entry name" value="IRON III DICITRATE-BINDING PERIPLASMIC PROTEIN"/>
    <property type="match status" value="1"/>
</dbReference>
<feature type="signal peptide" evidence="5">
    <location>
        <begin position="1"/>
        <end position="25"/>
    </location>
</feature>
<feature type="chain" id="PRO_5047294711" evidence="5">
    <location>
        <begin position="26"/>
        <end position="327"/>
    </location>
</feature>
<evidence type="ECO:0000313" key="7">
    <source>
        <dbReference type="EMBL" id="MDA2803830.1"/>
    </source>
</evidence>
<dbReference type="EMBL" id="JAQFWP010000006">
    <property type="protein sequence ID" value="MDA2803830.1"/>
    <property type="molecule type" value="Genomic_DNA"/>
</dbReference>
<gene>
    <name evidence="7" type="ORF">O4U47_04850</name>
</gene>
<dbReference type="InterPro" id="IPR002491">
    <property type="entry name" value="ABC_transptr_periplasmic_BD"/>
</dbReference>
<dbReference type="SUPFAM" id="SSF53807">
    <property type="entry name" value="Helical backbone' metal receptor"/>
    <property type="match status" value="1"/>
</dbReference>
<comment type="similarity">
    <text evidence="2">Belongs to the bacterial solute-binding protein 8 family.</text>
</comment>
<evidence type="ECO:0000256" key="5">
    <source>
        <dbReference type="SAM" id="SignalP"/>
    </source>
</evidence>
<protein>
    <submittedName>
        <fullName evidence="7">ABC transporter substrate-binding protein</fullName>
    </submittedName>
</protein>
<evidence type="ECO:0000256" key="4">
    <source>
        <dbReference type="ARBA" id="ARBA00022729"/>
    </source>
</evidence>
<dbReference type="Pfam" id="PF01497">
    <property type="entry name" value="Peripla_BP_2"/>
    <property type="match status" value="1"/>
</dbReference>
<sequence length="327" mass="34037">MRVSPTVAAPLAALLVVLAGCTSGADPAPAGDTRTVDSAAGPVEVPADPERVAVLWRPTLAAATRLGADVVGSLGDPSADDGGLAPFLPDGAEAPPVVSGSPAEADVDLERLAEADPDLVIGVSTDLGAQAETLPELEAIAPTVLLEWTGTESWRGHLAEVADVLGVPDEADAAEQEYRLAVDQARTRIEDEAGDPSAIEVSLLRLQSPQEIRIETPASFPGQIADDLGLARPEGHDEPDADRDFISESYENLERADADVLFVLSGSGYEDAPTSYGSGVWAELGAVRDERVYAADYDHWGASNHYAALRVVEEMADGVTGEADPAL</sequence>
<comment type="subcellular location">
    <subcellularLocation>
        <location evidence="1">Cell envelope</location>
    </subcellularLocation>
</comment>
<evidence type="ECO:0000256" key="2">
    <source>
        <dbReference type="ARBA" id="ARBA00008814"/>
    </source>
</evidence>
<comment type="caution">
    <text evidence="7">The sequence shown here is derived from an EMBL/GenBank/DDBJ whole genome shotgun (WGS) entry which is preliminary data.</text>
</comment>
<evidence type="ECO:0000256" key="1">
    <source>
        <dbReference type="ARBA" id="ARBA00004196"/>
    </source>
</evidence>
<dbReference type="PROSITE" id="PS50983">
    <property type="entry name" value="FE_B12_PBP"/>
    <property type="match status" value="1"/>
</dbReference>
<keyword evidence="4 5" id="KW-0732">Signal</keyword>
<dbReference type="PROSITE" id="PS51257">
    <property type="entry name" value="PROKAR_LIPOPROTEIN"/>
    <property type="match status" value="1"/>
</dbReference>
<feature type="domain" description="Fe/B12 periplasmic-binding" evidence="6">
    <location>
        <begin position="51"/>
        <end position="323"/>
    </location>
</feature>
<dbReference type="Proteomes" id="UP001165685">
    <property type="component" value="Unassembled WGS sequence"/>
</dbReference>
<proteinExistence type="inferred from homology"/>